<dbReference type="Proteomes" id="UP000571817">
    <property type="component" value="Unassembled WGS sequence"/>
</dbReference>
<dbReference type="GO" id="GO:0016036">
    <property type="term" value="P:cellular response to phosphate starvation"/>
    <property type="evidence" value="ECO:0007669"/>
    <property type="project" value="TreeGrafter"/>
</dbReference>
<evidence type="ECO:0000256" key="7">
    <source>
        <dbReference type="ARBA" id="ARBA00022741"/>
    </source>
</evidence>
<dbReference type="Pfam" id="PF00512">
    <property type="entry name" value="HisKA"/>
    <property type="match status" value="1"/>
</dbReference>
<dbReference type="FunFam" id="1.10.287.130:FF:000008">
    <property type="entry name" value="Two-component sensor histidine kinase"/>
    <property type="match status" value="1"/>
</dbReference>
<evidence type="ECO:0000313" key="16">
    <source>
        <dbReference type="Proteomes" id="UP000571817"/>
    </source>
</evidence>
<accession>A0A853DMC8</accession>
<dbReference type="InterPro" id="IPR036890">
    <property type="entry name" value="HATPase_C_sf"/>
</dbReference>
<keyword evidence="5" id="KW-0597">Phosphoprotein</keyword>
<dbReference type="PRINTS" id="PR00344">
    <property type="entry name" value="BCTRLSENSOR"/>
</dbReference>
<keyword evidence="8 15" id="KW-0418">Kinase</keyword>
<feature type="domain" description="Histidine kinase" evidence="14">
    <location>
        <begin position="156"/>
        <end position="374"/>
    </location>
</feature>
<dbReference type="CDD" id="cd00082">
    <property type="entry name" value="HisKA"/>
    <property type="match status" value="1"/>
</dbReference>
<keyword evidence="7" id="KW-0547">Nucleotide-binding</keyword>
<evidence type="ECO:0000256" key="1">
    <source>
        <dbReference type="ARBA" id="ARBA00000085"/>
    </source>
</evidence>
<dbReference type="SUPFAM" id="SSF47384">
    <property type="entry name" value="Homodimeric domain of signal transducing histidine kinase"/>
    <property type="match status" value="1"/>
</dbReference>
<keyword evidence="6 15" id="KW-0808">Transferase</keyword>
<keyword evidence="11" id="KW-0472">Membrane</keyword>
<dbReference type="Gene3D" id="3.30.565.10">
    <property type="entry name" value="Histidine kinase-like ATPase, C-terminal domain"/>
    <property type="match status" value="1"/>
</dbReference>
<evidence type="ECO:0000256" key="3">
    <source>
        <dbReference type="ARBA" id="ARBA00012438"/>
    </source>
</evidence>
<reference evidence="15 16" key="1">
    <citation type="submission" date="2020-07" db="EMBL/GenBank/DDBJ databases">
        <title>Sequencing the genomes of 1000 actinobacteria strains.</title>
        <authorList>
            <person name="Klenk H.-P."/>
        </authorList>
    </citation>
    <scope>NUCLEOTIDE SEQUENCE [LARGE SCALE GENOMIC DNA]</scope>
    <source>
        <strain evidence="15 16">DSM 29531</strain>
    </source>
</reference>
<dbReference type="InterPro" id="IPR036097">
    <property type="entry name" value="HisK_dim/P_sf"/>
</dbReference>
<dbReference type="Pfam" id="PF02518">
    <property type="entry name" value="HATPase_c"/>
    <property type="match status" value="1"/>
</dbReference>
<dbReference type="RefSeq" id="WP_233766603.1">
    <property type="nucleotide sequence ID" value="NZ_JACCFW010000001.1"/>
</dbReference>
<dbReference type="GO" id="GO:0004721">
    <property type="term" value="F:phosphoprotein phosphatase activity"/>
    <property type="evidence" value="ECO:0007669"/>
    <property type="project" value="TreeGrafter"/>
</dbReference>
<dbReference type="InterPro" id="IPR004358">
    <property type="entry name" value="Sig_transdc_His_kin-like_C"/>
</dbReference>
<evidence type="ECO:0000256" key="6">
    <source>
        <dbReference type="ARBA" id="ARBA00022679"/>
    </source>
</evidence>
<name>A0A853DMC8_9MICO</name>
<comment type="caution">
    <text evidence="15">The sequence shown here is derived from an EMBL/GenBank/DDBJ whole genome shotgun (WGS) entry which is preliminary data.</text>
</comment>
<evidence type="ECO:0000256" key="2">
    <source>
        <dbReference type="ARBA" id="ARBA00004236"/>
    </source>
</evidence>
<evidence type="ECO:0000256" key="12">
    <source>
        <dbReference type="ARBA" id="ARBA00039401"/>
    </source>
</evidence>
<keyword evidence="4" id="KW-1003">Cell membrane</keyword>
<dbReference type="SMART" id="SM00388">
    <property type="entry name" value="HisKA"/>
    <property type="match status" value="1"/>
</dbReference>
<evidence type="ECO:0000256" key="8">
    <source>
        <dbReference type="ARBA" id="ARBA00022777"/>
    </source>
</evidence>
<dbReference type="InterPro" id="IPR050351">
    <property type="entry name" value="BphY/WalK/GraS-like"/>
</dbReference>
<evidence type="ECO:0000256" key="4">
    <source>
        <dbReference type="ARBA" id="ARBA00022475"/>
    </source>
</evidence>
<evidence type="ECO:0000256" key="10">
    <source>
        <dbReference type="ARBA" id="ARBA00023012"/>
    </source>
</evidence>
<keyword evidence="16" id="KW-1185">Reference proteome</keyword>
<dbReference type="PROSITE" id="PS50109">
    <property type="entry name" value="HIS_KIN"/>
    <property type="match status" value="1"/>
</dbReference>
<dbReference type="EMBL" id="JACCFW010000001">
    <property type="protein sequence ID" value="NYJ75901.1"/>
    <property type="molecule type" value="Genomic_DNA"/>
</dbReference>
<organism evidence="15 16">
    <name type="scientific">Allobranchiibius huperziae</name>
    <dbReference type="NCBI Taxonomy" id="1874116"/>
    <lineage>
        <taxon>Bacteria</taxon>
        <taxon>Bacillati</taxon>
        <taxon>Actinomycetota</taxon>
        <taxon>Actinomycetes</taxon>
        <taxon>Micrococcales</taxon>
        <taxon>Dermacoccaceae</taxon>
        <taxon>Allobranchiibius</taxon>
    </lineage>
</organism>
<dbReference type="InterPro" id="IPR003594">
    <property type="entry name" value="HATPase_dom"/>
</dbReference>
<evidence type="ECO:0000256" key="13">
    <source>
        <dbReference type="SAM" id="MobiDB-lite"/>
    </source>
</evidence>
<evidence type="ECO:0000256" key="11">
    <source>
        <dbReference type="ARBA" id="ARBA00023136"/>
    </source>
</evidence>
<dbReference type="GO" id="GO:0005524">
    <property type="term" value="F:ATP binding"/>
    <property type="evidence" value="ECO:0007669"/>
    <property type="project" value="UniProtKB-KW"/>
</dbReference>
<evidence type="ECO:0000313" key="15">
    <source>
        <dbReference type="EMBL" id="NYJ75901.1"/>
    </source>
</evidence>
<dbReference type="SMART" id="SM00387">
    <property type="entry name" value="HATPase_c"/>
    <property type="match status" value="1"/>
</dbReference>
<proteinExistence type="predicted"/>
<dbReference type="FunFam" id="3.30.565.10:FF:000006">
    <property type="entry name" value="Sensor histidine kinase WalK"/>
    <property type="match status" value="1"/>
</dbReference>
<dbReference type="CDD" id="cd00075">
    <property type="entry name" value="HATPase"/>
    <property type="match status" value="1"/>
</dbReference>
<evidence type="ECO:0000259" key="14">
    <source>
        <dbReference type="PROSITE" id="PS50109"/>
    </source>
</evidence>
<sequence length="404" mass="43241">MYVVLGLAAALVVGLLLGVAAAGWRRRAATTQTATSTRPTSLSPQVIEVIQALPGMSIVVDASDRVERASPRADALGLVRRSELAHPEILDLVRAVRRDGDTREVELDVARGPVGPGTLALRIQVARLGAEHVIALVEDLTYSRRVEETRRDFVVNVSHELKTPVGGLSLLAEAVEGASDDPEAVRRFAGRMHAETARLTRLVQEIVELSRLQVSDTFDEPVPVDVVACAREAVDHVRLLAEDKRIELIQASPTGTDVRIFGDPALLTTAIRNLLENAIHYSDPGTRVALTVRRQGALASVAVTDQGTGISPVDQERIFERFYRVDPARSRRTGGTGLGLAIVKHVVAGHGGEVSVWSEEGQGSTFTLHLPVPPALEDAPDPGGRSIDRLPSHASPTVPGKATS</sequence>
<gene>
    <name evidence="15" type="ORF">HNR15_002864</name>
</gene>
<dbReference type="InterPro" id="IPR005467">
    <property type="entry name" value="His_kinase_dom"/>
</dbReference>
<dbReference type="AlphaFoldDB" id="A0A853DMC8"/>
<comment type="subcellular location">
    <subcellularLocation>
        <location evidence="2">Cell membrane</location>
    </subcellularLocation>
</comment>
<evidence type="ECO:0000256" key="9">
    <source>
        <dbReference type="ARBA" id="ARBA00022840"/>
    </source>
</evidence>
<feature type="region of interest" description="Disordered" evidence="13">
    <location>
        <begin position="371"/>
        <end position="404"/>
    </location>
</feature>
<dbReference type="SUPFAM" id="SSF55874">
    <property type="entry name" value="ATPase domain of HSP90 chaperone/DNA topoisomerase II/histidine kinase"/>
    <property type="match status" value="1"/>
</dbReference>
<keyword evidence="9" id="KW-0067">ATP-binding</keyword>
<dbReference type="Gene3D" id="1.10.287.130">
    <property type="match status" value="1"/>
</dbReference>
<comment type="catalytic activity">
    <reaction evidence="1">
        <text>ATP + protein L-histidine = ADP + protein N-phospho-L-histidine.</text>
        <dbReference type="EC" id="2.7.13.3"/>
    </reaction>
</comment>
<dbReference type="PANTHER" id="PTHR45453">
    <property type="entry name" value="PHOSPHATE REGULON SENSOR PROTEIN PHOR"/>
    <property type="match status" value="1"/>
</dbReference>
<dbReference type="EC" id="2.7.13.3" evidence="3"/>
<dbReference type="PANTHER" id="PTHR45453:SF1">
    <property type="entry name" value="PHOSPHATE REGULON SENSOR PROTEIN PHOR"/>
    <property type="match status" value="1"/>
</dbReference>
<dbReference type="GO" id="GO:0000155">
    <property type="term" value="F:phosphorelay sensor kinase activity"/>
    <property type="evidence" value="ECO:0007669"/>
    <property type="project" value="InterPro"/>
</dbReference>
<dbReference type="GO" id="GO:0005886">
    <property type="term" value="C:plasma membrane"/>
    <property type="evidence" value="ECO:0007669"/>
    <property type="project" value="UniProtKB-SubCell"/>
</dbReference>
<evidence type="ECO:0000256" key="5">
    <source>
        <dbReference type="ARBA" id="ARBA00022553"/>
    </source>
</evidence>
<protein>
    <recommendedName>
        <fullName evidence="12">Sensor-like histidine kinase SenX3</fullName>
        <ecNumber evidence="3">2.7.13.3</ecNumber>
    </recommendedName>
</protein>
<dbReference type="InterPro" id="IPR003661">
    <property type="entry name" value="HisK_dim/P_dom"/>
</dbReference>
<keyword evidence="10" id="KW-0902">Two-component regulatory system</keyword>